<evidence type="ECO:0000259" key="4">
    <source>
        <dbReference type="SMART" id="SM00128"/>
    </source>
</evidence>
<evidence type="ECO:0000313" key="6">
    <source>
        <dbReference type="RefSeq" id="XP_020085975.1"/>
    </source>
</evidence>
<dbReference type="GO" id="GO:0034485">
    <property type="term" value="F:phosphatidylinositol-3,4,5-trisphosphate 5-phosphatase activity"/>
    <property type="evidence" value="ECO:0007669"/>
    <property type="project" value="TreeGrafter"/>
</dbReference>
<dbReference type="SMART" id="SM00128">
    <property type="entry name" value="IPPc"/>
    <property type="match status" value="1"/>
</dbReference>
<proteinExistence type="inferred from homology"/>
<dbReference type="RefSeq" id="XP_020085975.1">
    <property type="nucleotide sequence ID" value="XM_020230386.1"/>
</dbReference>
<dbReference type="InterPro" id="IPR036691">
    <property type="entry name" value="Endo/exonu/phosph_ase_sf"/>
</dbReference>
<comment type="similarity">
    <text evidence="1">Belongs to the inositol polyphosphate 5-phosphatase family.</text>
</comment>
<reference evidence="5" key="1">
    <citation type="journal article" date="2015" name="Nat. Genet.">
        <title>The pineapple genome and the evolution of CAM photosynthesis.</title>
        <authorList>
            <person name="Ming R."/>
            <person name="VanBuren R."/>
            <person name="Wai C.M."/>
            <person name="Tang H."/>
            <person name="Schatz M.C."/>
            <person name="Bowers J.E."/>
            <person name="Lyons E."/>
            <person name="Wang M.L."/>
            <person name="Chen J."/>
            <person name="Biggers E."/>
            <person name="Zhang J."/>
            <person name="Huang L."/>
            <person name="Zhang L."/>
            <person name="Miao W."/>
            <person name="Zhang J."/>
            <person name="Ye Z."/>
            <person name="Miao C."/>
            <person name="Lin Z."/>
            <person name="Wang H."/>
            <person name="Zhou H."/>
            <person name="Yim W.C."/>
            <person name="Priest H.D."/>
            <person name="Zheng C."/>
            <person name="Woodhouse M."/>
            <person name="Edger P.P."/>
            <person name="Guyot R."/>
            <person name="Guo H.B."/>
            <person name="Guo H."/>
            <person name="Zheng G."/>
            <person name="Singh R."/>
            <person name="Sharma A."/>
            <person name="Min X."/>
            <person name="Zheng Y."/>
            <person name="Lee H."/>
            <person name="Gurtowski J."/>
            <person name="Sedlazeck F.J."/>
            <person name="Harkess A."/>
            <person name="McKain M.R."/>
            <person name="Liao Z."/>
            <person name="Fang J."/>
            <person name="Liu J."/>
            <person name="Zhang X."/>
            <person name="Zhang Q."/>
            <person name="Hu W."/>
            <person name="Qin Y."/>
            <person name="Wang K."/>
            <person name="Chen L.Y."/>
            <person name="Shirley N."/>
            <person name="Lin Y.R."/>
            <person name="Liu L.Y."/>
            <person name="Hernandez A.G."/>
            <person name="Wright C.L."/>
            <person name="Bulone V."/>
            <person name="Tuskan G.A."/>
            <person name="Heath K."/>
            <person name="Zee F."/>
            <person name="Moore P.H."/>
            <person name="Sunkar R."/>
            <person name="Leebens-Mack J.H."/>
            <person name="Mockler T."/>
            <person name="Bennetzen J.L."/>
            <person name="Freeling M."/>
            <person name="Sankoff D."/>
            <person name="Paterson A.H."/>
            <person name="Zhu X."/>
            <person name="Yang X."/>
            <person name="Smith J.A."/>
            <person name="Cushman J.C."/>
            <person name="Paull R.E."/>
            <person name="Yu Q."/>
        </authorList>
    </citation>
    <scope>NUCLEOTIDE SEQUENCE [LARGE SCALE GENOMIC DNA]</scope>
    <source>
        <strain evidence="5">cv. F153</strain>
    </source>
</reference>
<keyword evidence="2" id="KW-0378">Hydrolase</keyword>
<feature type="region of interest" description="Disordered" evidence="3">
    <location>
        <begin position="461"/>
        <end position="522"/>
    </location>
</feature>
<evidence type="ECO:0000256" key="1">
    <source>
        <dbReference type="ARBA" id="ARBA00010768"/>
    </source>
</evidence>
<evidence type="ECO:0000313" key="7">
    <source>
        <dbReference type="RefSeq" id="XP_020085976.1"/>
    </source>
</evidence>
<dbReference type="Proteomes" id="UP000515123">
    <property type="component" value="Linkage group 4"/>
</dbReference>
<sequence length="548" mass="60971">MRKEPVRIPKSSSWPKTVVKKWLNMKSAEFHSDCNRESFGWMQERRKSCSDKDGSLLMRRDLSGGWLVESSENLKPPQFGSYSPPPSSPLPKNLRMFVGTWNVGGRAPHQDLNLNLSDWLLSTPSPADIYVLGFQEIVPLNAGNVLGAEDKGPAYRWLALIRRALNPSHRNGPEVARNYGNATEQRPRLSFSDLLTMEASDGAAPRNSDLSGEESARGRGGEYSLAACKQMVGIFLCVWVREELVPHVTSLKVSCVGRGIMGYMGNKGSISISMTLQRTTFCFVCTHLASGEKDGDEVRRNSDVAEILKRTKFLQSHRFSRPAALSPETILEHDKIIWLGDLNYRLAASCSDTHELLEKNDWQALLEKDQLRIEQKAGRVFAGWEEGRIYFPPTYKYLTNSDIYAVNPAKSREKRRTPAWCDRILWRGKGMKQMWYVRGESRFSDHRPVHSLFSVQLHHDPTTTTTTTTTTSDADAVSANAVSPAATTRHVSNSSSSSSSNNNNKSGCGGSSSSSSSSSSCSSSWGRVEAEEMLLLARTQSCLQASRF</sequence>
<dbReference type="GO" id="GO:0004445">
    <property type="term" value="F:inositol-polyphosphate 5-phosphatase activity"/>
    <property type="evidence" value="ECO:0007669"/>
    <property type="project" value="InterPro"/>
</dbReference>
<keyword evidence="5" id="KW-1185">Reference proteome</keyword>
<reference evidence="6 7" key="2">
    <citation type="submission" date="2025-04" db="UniProtKB">
        <authorList>
            <consortium name="RefSeq"/>
        </authorList>
    </citation>
    <scope>IDENTIFICATION</scope>
    <source>
        <tissue evidence="6 7">Leaf</tissue>
    </source>
</reference>
<evidence type="ECO:0000256" key="3">
    <source>
        <dbReference type="SAM" id="MobiDB-lite"/>
    </source>
</evidence>
<evidence type="ECO:0000313" key="5">
    <source>
        <dbReference type="Proteomes" id="UP000515123"/>
    </source>
</evidence>
<dbReference type="PANTHER" id="PTHR45666">
    <property type="entry name" value="TYPE IV INOSITOL POLYPHOSPHATE 5-PHOSPHATASE 9"/>
    <property type="match status" value="1"/>
</dbReference>
<dbReference type="InterPro" id="IPR045849">
    <property type="entry name" value="IP5P_plant"/>
</dbReference>
<dbReference type="GO" id="GO:0004439">
    <property type="term" value="F:phosphatidylinositol-4,5-bisphosphate 5-phosphatase activity"/>
    <property type="evidence" value="ECO:0007669"/>
    <property type="project" value="TreeGrafter"/>
</dbReference>
<dbReference type="RefSeq" id="XP_020085976.1">
    <property type="nucleotide sequence ID" value="XM_020230387.1"/>
</dbReference>
<dbReference type="Pfam" id="PF22669">
    <property type="entry name" value="Exo_endo_phos2"/>
    <property type="match status" value="2"/>
</dbReference>
<protein>
    <submittedName>
        <fullName evidence="6 7">Type I inositol polyphosphate 5-phosphatase 8</fullName>
    </submittedName>
</protein>
<dbReference type="Gene3D" id="3.60.10.10">
    <property type="entry name" value="Endonuclease/exonuclease/phosphatase"/>
    <property type="match status" value="1"/>
</dbReference>
<evidence type="ECO:0000256" key="2">
    <source>
        <dbReference type="ARBA" id="ARBA00022801"/>
    </source>
</evidence>
<organism evidence="8">
    <name type="scientific">Ananas comosus</name>
    <name type="common">Pineapple</name>
    <name type="synonym">Ananas ananas</name>
    <dbReference type="NCBI Taxonomy" id="4615"/>
    <lineage>
        <taxon>Eukaryota</taxon>
        <taxon>Viridiplantae</taxon>
        <taxon>Streptophyta</taxon>
        <taxon>Embryophyta</taxon>
        <taxon>Tracheophyta</taxon>
        <taxon>Spermatophyta</taxon>
        <taxon>Magnoliopsida</taxon>
        <taxon>Liliopsida</taxon>
        <taxon>Poales</taxon>
        <taxon>Bromeliaceae</taxon>
        <taxon>Bromelioideae</taxon>
        <taxon>Ananas</taxon>
    </lineage>
</organism>
<dbReference type="SUPFAM" id="SSF56219">
    <property type="entry name" value="DNase I-like"/>
    <property type="match status" value="1"/>
</dbReference>
<dbReference type="PANTHER" id="PTHR45666:SF15">
    <property type="entry name" value="TYPE I INOSITOL POLYPHOSPHATE 5-PHOSPHATASE 8"/>
    <property type="match status" value="1"/>
</dbReference>
<dbReference type="GO" id="GO:0046856">
    <property type="term" value="P:phosphatidylinositol dephosphorylation"/>
    <property type="evidence" value="ECO:0007669"/>
    <property type="project" value="InterPro"/>
</dbReference>
<dbReference type="InterPro" id="IPR000300">
    <property type="entry name" value="IPPc"/>
</dbReference>
<accession>A0A6P5ER27</accession>
<feature type="domain" description="Inositol polyphosphate-related phosphatase" evidence="4">
    <location>
        <begin position="92"/>
        <end position="462"/>
    </location>
</feature>
<name>A0A6P5ER27_ANACO</name>
<dbReference type="GeneID" id="109708585"/>
<dbReference type="AlphaFoldDB" id="A0A6P5ER27"/>
<dbReference type="RefSeq" id="XP_020085977.1">
    <property type="nucleotide sequence ID" value="XM_020230388.1"/>
</dbReference>
<evidence type="ECO:0000313" key="8">
    <source>
        <dbReference type="RefSeq" id="XP_020085977.1"/>
    </source>
</evidence>
<feature type="compositionally biased region" description="Low complexity" evidence="3">
    <location>
        <begin position="462"/>
        <end position="522"/>
    </location>
</feature>
<gene>
    <name evidence="6 7 8" type="primary">LOC109708585</name>
</gene>
<dbReference type="OrthoDB" id="62798at2759"/>